<accession>A0A2U1ZZK6</accession>
<dbReference type="InterPro" id="IPR000182">
    <property type="entry name" value="GNAT_dom"/>
</dbReference>
<evidence type="ECO:0000313" key="4">
    <source>
        <dbReference type="EMBL" id="PWD52424.1"/>
    </source>
</evidence>
<dbReference type="CDD" id="cd04301">
    <property type="entry name" value="NAT_SF"/>
    <property type="match status" value="1"/>
</dbReference>
<evidence type="ECO:0000259" key="3">
    <source>
        <dbReference type="PROSITE" id="PS51186"/>
    </source>
</evidence>
<organism evidence="4 5">
    <name type="scientific">Serinibacter arcticus</name>
    <dbReference type="NCBI Taxonomy" id="1655435"/>
    <lineage>
        <taxon>Bacteria</taxon>
        <taxon>Bacillati</taxon>
        <taxon>Actinomycetota</taxon>
        <taxon>Actinomycetes</taxon>
        <taxon>Micrococcales</taxon>
        <taxon>Beutenbergiaceae</taxon>
        <taxon>Serinibacter</taxon>
    </lineage>
</organism>
<dbReference type="PANTHER" id="PTHR43877:SF2">
    <property type="entry name" value="AMINOALKYLPHOSPHONATE N-ACETYLTRANSFERASE-RELATED"/>
    <property type="match status" value="1"/>
</dbReference>
<sequence>MLTDEATPDLRAAVVSLWEACGLTRPWNPPHRDLDDALAGPTSTVLVAVEDGLVLGSVLAGYDGHRGWLYYLAVAPDRRGAGLARTLITTAEGWLARQGARKVQLMVRRGNPAEAVYPALGYEAQDVAVYGRRLDG</sequence>
<evidence type="ECO:0000256" key="1">
    <source>
        <dbReference type="ARBA" id="ARBA00022679"/>
    </source>
</evidence>
<proteinExistence type="predicted"/>
<keyword evidence="1" id="KW-0808">Transferase</keyword>
<dbReference type="SUPFAM" id="SSF55729">
    <property type="entry name" value="Acyl-CoA N-acyltransferases (Nat)"/>
    <property type="match status" value="1"/>
</dbReference>
<protein>
    <submittedName>
        <fullName evidence="4">GNAT family acetyltransferase</fullName>
    </submittedName>
</protein>
<feature type="domain" description="N-acetyltransferase" evidence="3">
    <location>
        <begin position="1"/>
        <end position="136"/>
    </location>
</feature>
<dbReference type="InterPro" id="IPR050832">
    <property type="entry name" value="Bact_Acetyltransf"/>
</dbReference>
<evidence type="ECO:0000313" key="5">
    <source>
        <dbReference type="Proteomes" id="UP000245166"/>
    </source>
</evidence>
<dbReference type="NCBIfam" id="NF002959">
    <property type="entry name" value="PRK03624.1"/>
    <property type="match status" value="1"/>
</dbReference>
<gene>
    <name evidence="4" type="ORF">C8046_06895</name>
</gene>
<dbReference type="Pfam" id="PF00583">
    <property type="entry name" value="Acetyltransf_1"/>
    <property type="match status" value="1"/>
</dbReference>
<dbReference type="OrthoDB" id="1821130at2"/>
<keyword evidence="5" id="KW-1185">Reference proteome</keyword>
<reference evidence="4 5" key="1">
    <citation type="submission" date="2018-03" db="EMBL/GenBank/DDBJ databases">
        <title>Genome assembly of novel Miniimonas species PCH200.</title>
        <authorList>
            <person name="Thakur V."/>
            <person name="Kumar V."/>
            <person name="Singh D."/>
        </authorList>
    </citation>
    <scope>NUCLEOTIDE SEQUENCE [LARGE SCALE GENOMIC DNA]</scope>
    <source>
        <strain evidence="4 5">PCH200</strain>
    </source>
</reference>
<dbReference type="Proteomes" id="UP000245166">
    <property type="component" value="Unassembled WGS sequence"/>
</dbReference>
<dbReference type="PROSITE" id="PS51186">
    <property type="entry name" value="GNAT"/>
    <property type="match status" value="1"/>
</dbReference>
<dbReference type="AlphaFoldDB" id="A0A2U1ZZK6"/>
<name>A0A2U1ZZK6_9MICO</name>
<dbReference type="EMBL" id="PYHR01000002">
    <property type="protein sequence ID" value="PWD52424.1"/>
    <property type="molecule type" value="Genomic_DNA"/>
</dbReference>
<keyword evidence="2" id="KW-0012">Acyltransferase</keyword>
<dbReference type="GO" id="GO:0016747">
    <property type="term" value="F:acyltransferase activity, transferring groups other than amino-acyl groups"/>
    <property type="evidence" value="ECO:0007669"/>
    <property type="project" value="InterPro"/>
</dbReference>
<dbReference type="Gene3D" id="3.40.630.30">
    <property type="match status" value="1"/>
</dbReference>
<dbReference type="InterPro" id="IPR016181">
    <property type="entry name" value="Acyl_CoA_acyltransferase"/>
</dbReference>
<evidence type="ECO:0000256" key="2">
    <source>
        <dbReference type="ARBA" id="ARBA00023315"/>
    </source>
</evidence>
<dbReference type="PANTHER" id="PTHR43877">
    <property type="entry name" value="AMINOALKYLPHOSPHONATE N-ACETYLTRANSFERASE-RELATED-RELATED"/>
    <property type="match status" value="1"/>
</dbReference>
<comment type="caution">
    <text evidence="4">The sequence shown here is derived from an EMBL/GenBank/DDBJ whole genome shotgun (WGS) entry which is preliminary data.</text>
</comment>